<proteinExistence type="predicted"/>
<keyword evidence="3" id="KW-0159">Chromosome partition</keyword>
<feature type="region of interest" description="Disordered" evidence="5">
    <location>
        <begin position="1"/>
        <end position="26"/>
    </location>
</feature>
<evidence type="ECO:0000256" key="5">
    <source>
        <dbReference type="SAM" id="MobiDB-lite"/>
    </source>
</evidence>
<dbReference type="Pfam" id="PF04079">
    <property type="entry name" value="SMC_ScpB"/>
    <property type="match status" value="1"/>
</dbReference>
<evidence type="ECO:0000313" key="6">
    <source>
        <dbReference type="EMBL" id="MBM6698987.1"/>
    </source>
</evidence>
<dbReference type="Proteomes" id="UP000718821">
    <property type="component" value="Unassembled WGS sequence"/>
</dbReference>
<dbReference type="SUPFAM" id="SSF46785">
    <property type="entry name" value="Winged helix' DNA-binding domain"/>
    <property type="match status" value="2"/>
</dbReference>
<evidence type="ECO:0000256" key="2">
    <source>
        <dbReference type="ARBA" id="ARBA00022618"/>
    </source>
</evidence>
<dbReference type="InterPro" id="IPR005234">
    <property type="entry name" value="ScpB_csome_segregation"/>
</dbReference>
<dbReference type="NCBIfam" id="TIGR00281">
    <property type="entry name" value="SMC-Scp complex subunit ScpB"/>
    <property type="match status" value="1"/>
</dbReference>
<accession>A0A939B7N2</accession>
<gene>
    <name evidence="6" type="primary">scpB</name>
    <name evidence="6" type="ORF">H7U32_01315</name>
</gene>
<dbReference type="InterPro" id="IPR036390">
    <property type="entry name" value="WH_DNA-bd_sf"/>
</dbReference>
<reference evidence="6" key="2">
    <citation type="journal article" date="2021" name="Sci. Rep.">
        <title>The distribution of antibiotic resistance genes in chicken gut microbiota commensals.</title>
        <authorList>
            <person name="Juricova H."/>
            <person name="Matiasovicova J."/>
            <person name="Kubasova T."/>
            <person name="Cejkova D."/>
            <person name="Rychlik I."/>
        </authorList>
    </citation>
    <scope>NUCLEOTIDE SEQUENCE</scope>
    <source>
        <strain evidence="6">An836</strain>
    </source>
</reference>
<keyword evidence="2" id="KW-0132">Cell division</keyword>
<dbReference type="AlphaFoldDB" id="A0A939B7N2"/>
<dbReference type="Gene3D" id="1.10.10.10">
    <property type="entry name" value="Winged helix-like DNA-binding domain superfamily/Winged helix DNA-binding domain"/>
    <property type="match status" value="2"/>
</dbReference>
<dbReference type="PANTHER" id="PTHR34298:SF2">
    <property type="entry name" value="SEGREGATION AND CONDENSATION PROTEIN B"/>
    <property type="match status" value="1"/>
</dbReference>
<reference evidence="6" key="1">
    <citation type="submission" date="2020-08" db="EMBL/GenBank/DDBJ databases">
        <authorList>
            <person name="Cejkova D."/>
            <person name="Kubasova T."/>
            <person name="Jahodarova E."/>
            <person name="Rychlik I."/>
        </authorList>
    </citation>
    <scope>NUCLEOTIDE SEQUENCE</scope>
    <source>
        <strain evidence="6">An836</strain>
    </source>
</reference>
<protein>
    <submittedName>
        <fullName evidence="6">SMC-Scp complex subunit ScpB</fullName>
    </submittedName>
</protein>
<dbReference type="PANTHER" id="PTHR34298">
    <property type="entry name" value="SEGREGATION AND CONDENSATION PROTEIN B"/>
    <property type="match status" value="1"/>
</dbReference>
<dbReference type="EMBL" id="JACLYU010000001">
    <property type="protein sequence ID" value="MBM6698987.1"/>
    <property type="molecule type" value="Genomic_DNA"/>
</dbReference>
<dbReference type="GO" id="GO:0051304">
    <property type="term" value="P:chromosome separation"/>
    <property type="evidence" value="ECO:0007669"/>
    <property type="project" value="InterPro"/>
</dbReference>
<name>A0A939B7N2_9BIFI</name>
<dbReference type="GO" id="GO:0051301">
    <property type="term" value="P:cell division"/>
    <property type="evidence" value="ECO:0007669"/>
    <property type="project" value="UniProtKB-KW"/>
</dbReference>
<keyword evidence="4" id="KW-0131">Cell cycle</keyword>
<comment type="caution">
    <text evidence="6">The sequence shown here is derived from an EMBL/GenBank/DDBJ whole genome shotgun (WGS) entry which is preliminary data.</text>
</comment>
<keyword evidence="1" id="KW-0963">Cytoplasm</keyword>
<evidence type="ECO:0000313" key="7">
    <source>
        <dbReference type="Proteomes" id="UP000718821"/>
    </source>
</evidence>
<keyword evidence="7" id="KW-1185">Reference proteome</keyword>
<sequence length="210" mass="22236">MTDRITTPPMDSARGAGAPAPDPEGFPGGLDACLEAILMVTDRPLTPGDIARVLDAPERDIAEALERLRDSYAQESRGFELRRTARGWQYASRAAFEPVVAAFAADGQTARLSQAALEALAIIAYRQPVTRAQVGAIRGVNSDGVIRSLSLRGLVAERGVDPESHAALLVTTAVFLERMGLDSLDQLPALAPFMPSAADAVQGAADLETR</sequence>
<organism evidence="6 7">
    <name type="scientific">Bifidobacterium pullorum subsp. saeculare</name>
    <dbReference type="NCBI Taxonomy" id="78257"/>
    <lineage>
        <taxon>Bacteria</taxon>
        <taxon>Bacillati</taxon>
        <taxon>Actinomycetota</taxon>
        <taxon>Actinomycetes</taxon>
        <taxon>Bifidobacteriales</taxon>
        <taxon>Bifidobacteriaceae</taxon>
        <taxon>Bifidobacterium</taxon>
    </lineage>
</organism>
<evidence type="ECO:0000256" key="3">
    <source>
        <dbReference type="ARBA" id="ARBA00022829"/>
    </source>
</evidence>
<dbReference type="InterPro" id="IPR036388">
    <property type="entry name" value="WH-like_DNA-bd_sf"/>
</dbReference>
<evidence type="ECO:0000256" key="4">
    <source>
        <dbReference type="ARBA" id="ARBA00023306"/>
    </source>
</evidence>
<evidence type="ECO:0000256" key="1">
    <source>
        <dbReference type="ARBA" id="ARBA00022490"/>
    </source>
</evidence>